<dbReference type="EMBL" id="JAJJMB010003400">
    <property type="protein sequence ID" value="KAI3947587.1"/>
    <property type="molecule type" value="Genomic_DNA"/>
</dbReference>
<evidence type="ECO:0000313" key="3">
    <source>
        <dbReference type="EMBL" id="KAI3947587.1"/>
    </source>
</evidence>
<keyword evidence="4" id="KW-1185">Reference proteome</keyword>
<evidence type="ECO:0000256" key="1">
    <source>
        <dbReference type="SAM" id="MobiDB-lite"/>
    </source>
</evidence>
<dbReference type="Proteomes" id="UP001202328">
    <property type="component" value="Unassembled WGS sequence"/>
</dbReference>
<dbReference type="InterPro" id="IPR036770">
    <property type="entry name" value="Ankyrin_rpt-contain_sf"/>
</dbReference>
<accession>A0AAD4S7L3</accession>
<evidence type="ECO:0000313" key="4">
    <source>
        <dbReference type="Proteomes" id="UP001202328"/>
    </source>
</evidence>
<evidence type="ECO:0000313" key="2">
    <source>
        <dbReference type="EMBL" id="KAI3872613.1"/>
    </source>
</evidence>
<protein>
    <submittedName>
        <fullName evidence="2">Uncharacterized protein</fullName>
    </submittedName>
</protein>
<comment type="caution">
    <text evidence="2">The sequence shown here is derived from an EMBL/GenBank/DDBJ whole genome shotgun (WGS) entry which is preliminary data.</text>
</comment>
<gene>
    <name evidence="2" type="ORF">MKW98_018444</name>
    <name evidence="3" type="ORF">MKW98_025908</name>
</gene>
<sequence length="89" mass="9572">SCYLAESVLIEENHVSDGLDNLSLKEKSTNSGSSDQDNISQTPSCYAAMCDRDAIAEVLVKQNADTDAKDNEGNSASDLCESDWSCMCN</sequence>
<dbReference type="EMBL" id="JAJJMB010012906">
    <property type="protein sequence ID" value="KAI3872613.1"/>
    <property type="molecule type" value="Genomic_DNA"/>
</dbReference>
<organism evidence="2 4">
    <name type="scientific">Papaver atlanticum</name>
    <dbReference type="NCBI Taxonomy" id="357466"/>
    <lineage>
        <taxon>Eukaryota</taxon>
        <taxon>Viridiplantae</taxon>
        <taxon>Streptophyta</taxon>
        <taxon>Embryophyta</taxon>
        <taxon>Tracheophyta</taxon>
        <taxon>Spermatophyta</taxon>
        <taxon>Magnoliopsida</taxon>
        <taxon>Ranunculales</taxon>
        <taxon>Papaveraceae</taxon>
        <taxon>Papaveroideae</taxon>
        <taxon>Papaver</taxon>
    </lineage>
</organism>
<dbReference type="AlphaFoldDB" id="A0AAD4S7L3"/>
<name>A0AAD4S7L3_9MAGN</name>
<feature type="region of interest" description="Disordered" evidence="1">
    <location>
        <begin position="21"/>
        <end position="40"/>
    </location>
</feature>
<proteinExistence type="predicted"/>
<feature type="compositionally biased region" description="Polar residues" evidence="1">
    <location>
        <begin position="29"/>
        <end position="40"/>
    </location>
</feature>
<dbReference type="Gene3D" id="1.25.40.20">
    <property type="entry name" value="Ankyrin repeat-containing domain"/>
    <property type="match status" value="1"/>
</dbReference>
<dbReference type="SUPFAM" id="SSF48403">
    <property type="entry name" value="Ankyrin repeat"/>
    <property type="match status" value="1"/>
</dbReference>
<feature type="non-terminal residue" evidence="2">
    <location>
        <position position="89"/>
    </location>
</feature>
<reference evidence="2" key="1">
    <citation type="submission" date="2022-04" db="EMBL/GenBank/DDBJ databases">
        <title>A functionally conserved STORR gene fusion in Papaver species that diverged 16.8 million years ago.</title>
        <authorList>
            <person name="Catania T."/>
        </authorList>
    </citation>
    <scope>NUCLEOTIDE SEQUENCE</scope>
    <source>
        <strain evidence="2">S-188037</strain>
    </source>
</reference>